<sequence>MYEDDVAFNARNERAEALALLRKESLDIYNRLHSIAEDAIFVEEVHQAYPDIPILPNLRCGEWYTDPKMIAKEAAYFKSTDGHFGNWSFNLRRPNLHLLPLAIANHGMIIVDSTRAGKRMPDALSKTVPIWCAVINRTVLQLRENEVHETCDRKLYTPPGIVSSQESRQIEERIDAWARSLAKSSYTLPHLPLPLRPLWITPVTSVFPSLPAKDRRSFIPVLCVSASKQIKFGVERRQAGFGYVQGSGDDHELWGRNLTPKIFWEHKETLLRCSRSELSAMVEKLVHEDRAHAARNKGVEWTLLPTPIRQVSGALMLCKASDLPGVPLDSLPSEGGGSSTAYVIIDRKDAADSSEVQDDDSATSNVLRLSTPEGKKGQLRFLETVLPRSMSFVQSHLRRGRNVCIACDDGKDISVGIALAALQKFFDDNGELIESEHSCTLKVGQTLKFTDKQTIRTRLHWIISSYPLANPSRTTLKRVNEFLLTPPSFRSGRTTSAST</sequence>
<feature type="domain" description="Rit1 DUSP-like" evidence="1">
    <location>
        <begin position="365"/>
        <end position="483"/>
    </location>
</feature>
<dbReference type="GO" id="GO:0005737">
    <property type="term" value="C:cytoplasm"/>
    <property type="evidence" value="ECO:0007669"/>
    <property type="project" value="TreeGrafter"/>
</dbReference>
<dbReference type="AlphaFoldDB" id="A0A165QJ05"/>
<dbReference type="GO" id="GO:0019988">
    <property type="term" value="P:charged-tRNA amino acid modification"/>
    <property type="evidence" value="ECO:0007669"/>
    <property type="project" value="InterPro"/>
</dbReference>
<dbReference type="Proteomes" id="UP000076761">
    <property type="component" value="Unassembled WGS sequence"/>
</dbReference>
<reference evidence="3 4" key="1">
    <citation type="journal article" date="2016" name="Mol. Biol. Evol.">
        <title>Comparative Genomics of Early-Diverging Mushroom-Forming Fungi Provides Insights into the Origins of Lignocellulose Decay Capabilities.</title>
        <authorList>
            <person name="Nagy L.G."/>
            <person name="Riley R."/>
            <person name="Tritt A."/>
            <person name="Adam C."/>
            <person name="Daum C."/>
            <person name="Floudas D."/>
            <person name="Sun H."/>
            <person name="Yadav J.S."/>
            <person name="Pangilinan J."/>
            <person name="Larsson K.H."/>
            <person name="Matsuura K."/>
            <person name="Barry K."/>
            <person name="Labutti K."/>
            <person name="Kuo R."/>
            <person name="Ohm R.A."/>
            <person name="Bhattacharya S.S."/>
            <person name="Shirouzu T."/>
            <person name="Yoshinaga Y."/>
            <person name="Martin F.M."/>
            <person name="Grigoriev I.V."/>
            <person name="Hibbett D.S."/>
        </authorList>
    </citation>
    <scope>NUCLEOTIDE SEQUENCE [LARGE SCALE GENOMIC DNA]</scope>
    <source>
        <strain evidence="3 4">HHB14362 ss-1</strain>
    </source>
</reference>
<evidence type="ECO:0000313" key="3">
    <source>
        <dbReference type="EMBL" id="KZT22491.1"/>
    </source>
</evidence>
<evidence type="ECO:0000259" key="2">
    <source>
        <dbReference type="Pfam" id="PF17184"/>
    </source>
</evidence>
<dbReference type="InterPro" id="IPR033449">
    <property type="entry name" value="Rit1_N"/>
</dbReference>
<accession>A0A165QJ05</accession>
<dbReference type="Pfam" id="PF04179">
    <property type="entry name" value="Init_tRNA_PT"/>
    <property type="match status" value="1"/>
</dbReference>
<gene>
    <name evidence="3" type="ORF">NEOLEDRAFT_1119556</name>
</gene>
<dbReference type="FunCoup" id="A0A165QJ05">
    <property type="interactions" value="23"/>
</dbReference>
<organism evidence="3 4">
    <name type="scientific">Neolentinus lepideus HHB14362 ss-1</name>
    <dbReference type="NCBI Taxonomy" id="1314782"/>
    <lineage>
        <taxon>Eukaryota</taxon>
        <taxon>Fungi</taxon>
        <taxon>Dikarya</taxon>
        <taxon>Basidiomycota</taxon>
        <taxon>Agaricomycotina</taxon>
        <taxon>Agaricomycetes</taxon>
        <taxon>Gloeophyllales</taxon>
        <taxon>Gloeophyllaceae</taxon>
        <taxon>Neolentinus</taxon>
    </lineage>
</organism>
<dbReference type="PANTHER" id="PTHR31811">
    <property type="entry name" value="TRNA A64-2'-O-RIBOSYLPHOSPHATE TRANSFERASE"/>
    <property type="match status" value="1"/>
</dbReference>
<keyword evidence="3" id="KW-0808">Transferase</keyword>
<proteinExistence type="predicted"/>
<evidence type="ECO:0000259" key="1">
    <source>
        <dbReference type="Pfam" id="PF04179"/>
    </source>
</evidence>
<dbReference type="GO" id="GO:0043399">
    <property type="term" value="F:tRNA adenosine(64)-2'-O-ribosylphosphate transferase activity"/>
    <property type="evidence" value="ECO:0007669"/>
    <property type="project" value="InterPro"/>
</dbReference>
<protein>
    <submittedName>
        <fullName evidence="3">Initiator tRNA phosphoribosyl transferase</fullName>
    </submittedName>
</protein>
<dbReference type="OrthoDB" id="45256at2759"/>
<dbReference type="PANTHER" id="PTHR31811:SF0">
    <property type="entry name" value="TRNA A64-2'-O-RIBOSYLPHOSPHATE TRANSFERASE"/>
    <property type="match status" value="1"/>
</dbReference>
<feature type="domain" description="Rit1 N-terminal" evidence="2">
    <location>
        <begin position="21"/>
        <end position="286"/>
    </location>
</feature>
<keyword evidence="4" id="KW-1185">Reference proteome</keyword>
<name>A0A165QJ05_9AGAM</name>
<dbReference type="InterPro" id="IPR033421">
    <property type="entry name" value="Rit1_DUSP-like"/>
</dbReference>
<dbReference type="EMBL" id="KV425595">
    <property type="protein sequence ID" value="KZT22491.1"/>
    <property type="molecule type" value="Genomic_DNA"/>
</dbReference>
<dbReference type="PIRSF" id="PIRSF007747">
    <property type="entry name" value="Ribosyl_Ptfrase"/>
    <property type="match status" value="1"/>
</dbReference>
<dbReference type="InParanoid" id="A0A165QJ05"/>
<dbReference type="InterPro" id="IPR007306">
    <property type="entry name" value="Rit1"/>
</dbReference>
<evidence type="ECO:0000313" key="4">
    <source>
        <dbReference type="Proteomes" id="UP000076761"/>
    </source>
</evidence>
<dbReference type="Pfam" id="PF17184">
    <property type="entry name" value="Rit1_C"/>
    <property type="match status" value="1"/>
</dbReference>